<keyword evidence="2" id="KW-1185">Reference proteome</keyword>
<comment type="caution">
    <text evidence="1">The sequence shown here is derived from an EMBL/GenBank/DDBJ whole genome shotgun (WGS) entry which is preliminary data.</text>
</comment>
<dbReference type="Proteomes" id="UP001157418">
    <property type="component" value="Unassembled WGS sequence"/>
</dbReference>
<evidence type="ECO:0000313" key="1">
    <source>
        <dbReference type="EMBL" id="CAH1427154.1"/>
    </source>
</evidence>
<evidence type="ECO:0000313" key="2">
    <source>
        <dbReference type="Proteomes" id="UP001157418"/>
    </source>
</evidence>
<organism evidence="1 2">
    <name type="scientific">Lactuca virosa</name>
    <dbReference type="NCBI Taxonomy" id="75947"/>
    <lineage>
        <taxon>Eukaryota</taxon>
        <taxon>Viridiplantae</taxon>
        <taxon>Streptophyta</taxon>
        <taxon>Embryophyta</taxon>
        <taxon>Tracheophyta</taxon>
        <taxon>Spermatophyta</taxon>
        <taxon>Magnoliopsida</taxon>
        <taxon>eudicotyledons</taxon>
        <taxon>Gunneridae</taxon>
        <taxon>Pentapetalae</taxon>
        <taxon>asterids</taxon>
        <taxon>campanulids</taxon>
        <taxon>Asterales</taxon>
        <taxon>Asteraceae</taxon>
        <taxon>Cichorioideae</taxon>
        <taxon>Cichorieae</taxon>
        <taxon>Lactucinae</taxon>
        <taxon>Lactuca</taxon>
    </lineage>
</organism>
<dbReference type="EMBL" id="CAKMRJ010002223">
    <property type="protein sequence ID" value="CAH1427154.1"/>
    <property type="molecule type" value="Genomic_DNA"/>
</dbReference>
<sequence length="108" mass="12448">MGDNITIAKQKSSTTPQSRTIVKPNYITLKKDVKREKIPVVRRVRRKKHRNRELERKMIGKELREKHVESEGLLDLYAQPGTKTLISNVFHPLPIAVSFAQSILFNQG</sequence>
<proteinExistence type="predicted"/>
<name>A0AAU9MLY7_9ASTR</name>
<dbReference type="AlphaFoldDB" id="A0AAU9MLY7"/>
<accession>A0AAU9MLY7</accession>
<reference evidence="1 2" key="1">
    <citation type="submission" date="2022-01" db="EMBL/GenBank/DDBJ databases">
        <authorList>
            <person name="Xiong W."/>
            <person name="Schranz E."/>
        </authorList>
    </citation>
    <scope>NUCLEOTIDE SEQUENCE [LARGE SCALE GENOMIC DNA]</scope>
</reference>
<protein>
    <submittedName>
        <fullName evidence="1">Uncharacterized protein</fullName>
    </submittedName>
</protein>
<gene>
    <name evidence="1" type="ORF">LVIROSA_LOCUS14184</name>
</gene>